<dbReference type="EMBL" id="JBEPSJ010000002">
    <property type="protein sequence ID" value="MET4582853.1"/>
    <property type="molecule type" value="Genomic_DNA"/>
</dbReference>
<feature type="region of interest" description="Disordered" evidence="1">
    <location>
        <begin position="1"/>
        <end position="69"/>
    </location>
</feature>
<feature type="transmembrane region" description="Helical" evidence="2">
    <location>
        <begin position="119"/>
        <end position="144"/>
    </location>
</feature>
<feature type="compositionally biased region" description="Basic and acidic residues" evidence="1">
    <location>
        <begin position="1"/>
        <end position="13"/>
    </location>
</feature>
<comment type="caution">
    <text evidence="3">The sequence shown here is derived from an EMBL/GenBank/DDBJ whole genome shotgun (WGS) entry which is preliminary data.</text>
</comment>
<feature type="transmembrane region" description="Helical" evidence="2">
    <location>
        <begin position="77"/>
        <end position="99"/>
    </location>
</feature>
<organism evidence="3 4">
    <name type="scientific">Conyzicola nivalis</name>
    <dbReference type="NCBI Taxonomy" id="1477021"/>
    <lineage>
        <taxon>Bacteria</taxon>
        <taxon>Bacillati</taxon>
        <taxon>Actinomycetota</taxon>
        <taxon>Actinomycetes</taxon>
        <taxon>Micrococcales</taxon>
        <taxon>Microbacteriaceae</taxon>
        <taxon>Conyzicola</taxon>
    </lineage>
</organism>
<proteinExistence type="predicted"/>
<protein>
    <recommendedName>
        <fullName evidence="5">DUF1049 domain-containing protein</fullName>
    </recommendedName>
</protein>
<name>A0ABV2QQT3_9MICO</name>
<keyword evidence="2" id="KW-0472">Membrane</keyword>
<accession>A0ABV2QQT3</accession>
<evidence type="ECO:0000256" key="1">
    <source>
        <dbReference type="SAM" id="MobiDB-lite"/>
    </source>
</evidence>
<evidence type="ECO:0008006" key="5">
    <source>
        <dbReference type="Google" id="ProtNLM"/>
    </source>
</evidence>
<dbReference type="RefSeq" id="WP_354025007.1">
    <property type="nucleotide sequence ID" value="NZ_JBEPSJ010000002.1"/>
</dbReference>
<keyword evidence="2" id="KW-0812">Transmembrane</keyword>
<feature type="compositionally biased region" description="Pro residues" evidence="1">
    <location>
        <begin position="38"/>
        <end position="48"/>
    </location>
</feature>
<evidence type="ECO:0000313" key="4">
    <source>
        <dbReference type="Proteomes" id="UP001549257"/>
    </source>
</evidence>
<sequence>MTAKSGDEFDPRFDPAFQRGFDGEGLRAPSRPVDAAPTAPPIGLPPTPASAGEAVPSTPQTTDAAADDDRQTRRNPFLIALAVVSVALVVAGVWIIQIARAPFDGTNAAANVDFVFLQILGGLAPAAIALGVATAIGIVFVLAVDWQKRR</sequence>
<reference evidence="3 4" key="1">
    <citation type="submission" date="2024-06" db="EMBL/GenBank/DDBJ databases">
        <title>Sorghum-associated microbial communities from plants grown in Nebraska, USA.</title>
        <authorList>
            <person name="Schachtman D."/>
        </authorList>
    </citation>
    <scope>NUCLEOTIDE SEQUENCE [LARGE SCALE GENOMIC DNA]</scope>
    <source>
        <strain evidence="3 4">2857</strain>
    </source>
</reference>
<gene>
    <name evidence="3" type="ORF">ABIE21_002363</name>
</gene>
<evidence type="ECO:0000256" key="2">
    <source>
        <dbReference type="SAM" id="Phobius"/>
    </source>
</evidence>
<dbReference type="Proteomes" id="UP001549257">
    <property type="component" value="Unassembled WGS sequence"/>
</dbReference>
<evidence type="ECO:0000313" key="3">
    <source>
        <dbReference type="EMBL" id="MET4582853.1"/>
    </source>
</evidence>
<keyword evidence="4" id="KW-1185">Reference proteome</keyword>
<keyword evidence="2" id="KW-1133">Transmembrane helix</keyword>